<dbReference type="OrthoDB" id="7362478at2"/>
<dbReference type="AlphaFoldDB" id="A0A2J7THZ1"/>
<feature type="chain" id="PRO_5014370174" description="DUF992 domain-containing protein" evidence="1">
    <location>
        <begin position="29"/>
        <end position="164"/>
    </location>
</feature>
<evidence type="ECO:0000313" key="2">
    <source>
        <dbReference type="EMBL" id="PNG26369.1"/>
    </source>
</evidence>
<accession>A0A2J7THZ1</accession>
<dbReference type="Proteomes" id="UP000236286">
    <property type="component" value="Unassembled WGS sequence"/>
</dbReference>
<evidence type="ECO:0000313" key="3">
    <source>
        <dbReference type="Proteomes" id="UP000236286"/>
    </source>
</evidence>
<dbReference type="EMBL" id="PDZR01000007">
    <property type="protein sequence ID" value="PNG26369.1"/>
    <property type="molecule type" value="Genomic_DNA"/>
</dbReference>
<reference evidence="2 3" key="1">
    <citation type="submission" date="2017-10" db="EMBL/GenBank/DDBJ databases">
        <title>Genome announcement of Methylocella silvestris TVC from permafrost.</title>
        <authorList>
            <person name="Wang J."/>
            <person name="Geng K."/>
            <person name="Ul-Haque F."/>
            <person name="Crombie A.T."/>
            <person name="Street L.E."/>
            <person name="Wookey P.A."/>
            <person name="Murrell J.C."/>
            <person name="Pratscher J."/>
        </authorList>
    </citation>
    <scope>NUCLEOTIDE SEQUENCE [LARGE SCALE GENOMIC DNA]</scope>
    <source>
        <strain evidence="2 3">TVC</strain>
    </source>
</reference>
<organism evidence="2 3">
    <name type="scientific">Methylocella silvestris</name>
    <dbReference type="NCBI Taxonomy" id="199596"/>
    <lineage>
        <taxon>Bacteria</taxon>
        <taxon>Pseudomonadati</taxon>
        <taxon>Pseudomonadota</taxon>
        <taxon>Alphaproteobacteria</taxon>
        <taxon>Hyphomicrobiales</taxon>
        <taxon>Beijerinckiaceae</taxon>
        <taxon>Methylocella</taxon>
    </lineage>
</organism>
<dbReference type="InterPro" id="IPR009333">
    <property type="entry name" value="DUF992"/>
</dbReference>
<name>A0A2J7THZ1_METSI</name>
<comment type="caution">
    <text evidence="2">The sequence shown here is derived from an EMBL/GenBank/DDBJ whole genome shotgun (WGS) entry which is preliminary data.</text>
</comment>
<proteinExistence type="predicted"/>
<sequence length="164" mass="16179">MKNVFGGSLAALAAGLAMVGITAGGADAAITRAGVLQCNVAAGVGFIVTSSRALSCVFSPRRGQPEYYVGTIRRFGLDIGFTTGGRFAWAVLAAGRSVPPFALAGEFVGAGGNASFGGGLTANVLVGGNNRSISLQPLSVGVESGINLSAGVGAITLEPVANPH</sequence>
<dbReference type="Pfam" id="PF06186">
    <property type="entry name" value="DUF992"/>
    <property type="match status" value="1"/>
</dbReference>
<keyword evidence="1" id="KW-0732">Signal</keyword>
<protein>
    <recommendedName>
        <fullName evidence="4">DUF992 domain-containing protein</fullName>
    </recommendedName>
</protein>
<feature type="signal peptide" evidence="1">
    <location>
        <begin position="1"/>
        <end position="28"/>
    </location>
</feature>
<evidence type="ECO:0008006" key="4">
    <source>
        <dbReference type="Google" id="ProtNLM"/>
    </source>
</evidence>
<evidence type="ECO:0000256" key="1">
    <source>
        <dbReference type="SAM" id="SignalP"/>
    </source>
</evidence>
<gene>
    <name evidence="2" type="ORF">CR492_08140</name>
</gene>
<dbReference type="RefSeq" id="WP_102843253.1">
    <property type="nucleotide sequence ID" value="NZ_PDZR01000007.1"/>
</dbReference>